<dbReference type="RefSeq" id="WP_094412971.1">
    <property type="nucleotide sequence ID" value="NZ_NOXV01000203.1"/>
</dbReference>
<proteinExistence type="predicted"/>
<feature type="signal peptide" evidence="2">
    <location>
        <begin position="1"/>
        <end position="21"/>
    </location>
</feature>
<accession>A0A255ZJC9</accession>
<evidence type="ECO:0000256" key="2">
    <source>
        <dbReference type="SAM" id="SignalP"/>
    </source>
</evidence>
<gene>
    <name evidence="3" type="ORF">CHU92_04335</name>
</gene>
<evidence type="ECO:0000313" key="3">
    <source>
        <dbReference type="EMBL" id="OYQ41519.1"/>
    </source>
</evidence>
<evidence type="ECO:0000313" key="4">
    <source>
        <dbReference type="Proteomes" id="UP000216605"/>
    </source>
</evidence>
<protein>
    <submittedName>
        <fullName evidence="3">Uncharacterized protein</fullName>
    </submittedName>
</protein>
<keyword evidence="2" id="KW-0732">Signal</keyword>
<feature type="chain" id="PRO_5013214095" evidence="2">
    <location>
        <begin position="22"/>
        <end position="101"/>
    </location>
</feature>
<dbReference type="EMBL" id="NOXV01000203">
    <property type="protein sequence ID" value="OYQ41519.1"/>
    <property type="molecule type" value="Genomic_DNA"/>
</dbReference>
<keyword evidence="4" id="KW-1185">Reference proteome</keyword>
<evidence type="ECO:0000256" key="1">
    <source>
        <dbReference type="SAM" id="MobiDB-lite"/>
    </source>
</evidence>
<sequence length="101" mass="11493">MKILIIIAALFGFGALSYGQAQDEQERLEQLPPPVTQRQVEQHANEADEMRVADPAFDRQLKKQQIKDMKENRKDAEKTVPGRAADTKKENSKTSTRPDKE</sequence>
<name>A0A255ZJC9_9FLAO</name>
<dbReference type="Proteomes" id="UP000216605">
    <property type="component" value="Unassembled WGS sequence"/>
</dbReference>
<organism evidence="3 4">
    <name type="scientific">Flavobacterium cyanobacteriorum</name>
    <dbReference type="NCBI Taxonomy" id="2022802"/>
    <lineage>
        <taxon>Bacteria</taxon>
        <taxon>Pseudomonadati</taxon>
        <taxon>Bacteroidota</taxon>
        <taxon>Flavobacteriia</taxon>
        <taxon>Flavobacteriales</taxon>
        <taxon>Flavobacteriaceae</taxon>
        <taxon>Flavobacterium</taxon>
    </lineage>
</organism>
<feature type="region of interest" description="Disordered" evidence="1">
    <location>
        <begin position="32"/>
        <end position="101"/>
    </location>
</feature>
<reference evidence="3 4" key="1">
    <citation type="submission" date="2017-07" db="EMBL/GenBank/DDBJ databases">
        <title>Flavobacterium cyanobacteriorum sp. nov., isolated from cyanobacterial aggregates in a eutrophic lake.</title>
        <authorList>
            <person name="Cai H."/>
        </authorList>
    </citation>
    <scope>NUCLEOTIDE SEQUENCE [LARGE SCALE GENOMIC DNA]</scope>
    <source>
        <strain evidence="3 4">TH021</strain>
    </source>
</reference>
<dbReference type="AlphaFoldDB" id="A0A255ZJC9"/>
<feature type="compositionally biased region" description="Basic and acidic residues" evidence="1">
    <location>
        <begin position="40"/>
        <end position="101"/>
    </location>
</feature>
<comment type="caution">
    <text evidence="3">The sequence shown here is derived from an EMBL/GenBank/DDBJ whole genome shotgun (WGS) entry which is preliminary data.</text>
</comment>